<dbReference type="GO" id="GO:0005886">
    <property type="term" value="C:plasma membrane"/>
    <property type="evidence" value="ECO:0007669"/>
    <property type="project" value="UniProtKB-SubCell"/>
</dbReference>
<feature type="transmembrane region" description="Helical" evidence="6">
    <location>
        <begin position="208"/>
        <end position="229"/>
    </location>
</feature>
<dbReference type="EMBL" id="SLZZ01000015">
    <property type="protein sequence ID" value="TCS77747.1"/>
    <property type="molecule type" value="Genomic_DNA"/>
</dbReference>
<accession>A0A4R3K4X5</accession>
<keyword evidence="8" id="KW-1185">Reference proteome</keyword>
<dbReference type="GO" id="GO:0022857">
    <property type="term" value="F:transmembrane transporter activity"/>
    <property type="evidence" value="ECO:0007669"/>
    <property type="project" value="InterPro"/>
</dbReference>
<evidence type="ECO:0000256" key="6">
    <source>
        <dbReference type="SAM" id="Phobius"/>
    </source>
</evidence>
<feature type="transmembrane region" description="Helical" evidence="6">
    <location>
        <begin position="68"/>
        <end position="87"/>
    </location>
</feature>
<dbReference type="AlphaFoldDB" id="A0A4R3K4X5"/>
<name>A0A4R3K4X5_9FIRM</name>
<dbReference type="CDD" id="cd06579">
    <property type="entry name" value="TM_PBP1_transp_AraH_like"/>
    <property type="match status" value="1"/>
</dbReference>
<evidence type="ECO:0000256" key="3">
    <source>
        <dbReference type="ARBA" id="ARBA00022692"/>
    </source>
</evidence>
<dbReference type="InterPro" id="IPR001851">
    <property type="entry name" value="ABC_transp_permease"/>
</dbReference>
<dbReference type="OrthoDB" id="9784538at2"/>
<organism evidence="7 8">
    <name type="scientific">Muricomes intestini</name>
    <dbReference type="NCBI Taxonomy" id="1796634"/>
    <lineage>
        <taxon>Bacteria</taxon>
        <taxon>Bacillati</taxon>
        <taxon>Bacillota</taxon>
        <taxon>Clostridia</taxon>
        <taxon>Lachnospirales</taxon>
        <taxon>Lachnospiraceae</taxon>
        <taxon>Muricomes</taxon>
    </lineage>
</organism>
<feature type="transmembrane region" description="Helical" evidence="6">
    <location>
        <begin position="93"/>
        <end position="112"/>
    </location>
</feature>
<evidence type="ECO:0000256" key="1">
    <source>
        <dbReference type="ARBA" id="ARBA00004651"/>
    </source>
</evidence>
<feature type="transmembrane region" description="Helical" evidence="6">
    <location>
        <begin position="290"/>
        <end position="308"/>
    </location>
</feature>
<evidence type="ECO:0000313" key="8">
    <source>
        <dbReference type="Proteomes" id="UP000295726"/>
    </source>
</evidence>
<feature type="transmembrane region" description="Helical" evidence="6">
    <location>
        <begin position="262"/>
        <end position="284"/>
    </location>
</feature>
<reference evidence="7 8" key="1">
    <citation type="submission" date="2019-03" db="EMBL/GenBank/DDBJ databases">
        <title>Genomic Encyclopedia of Type Strains, Phase IV (KMG-IV): sequencing the most valuable type-strain genomes for metagenomic binning, comparative biology and taxonomic classification.</title>
        <authorList>
            <person name="Goeker M."/>
        </authorList>
    </citation>
    <scope>NUCLEOTIDE SEQUENCE [LARGE SCALE GENOMIC DNA]</scope>
    <source>
        <strain evidence="7 8">DSM 29489</strain>
    </source>
</reference>
<feature type="transmembrane region" description="Helical" evidence="6">
    <location>
        <begin position="235"/>
        <end position="255"/>
    </location>
</feature>
<feature type="transmembrane region" description="Helical" evidence="6">
    <location>
        <begin position="119"/>
        <end position="139"/>
    </location>
</feature>
<feature type="transmembrane region" description="Helical" evidence="6">
    <location>
        <begin position="159"/>
        <end position="187"/>
    </location>
</feature>
<sequence length="325" mass="33492">MSKVKKVMTWSAFPSLLLFLIFLGVNGAVTGGLSLSFFESFIATNAAAICVAIGVTATILVAGTDISLGSIVSLVNVVIVTLCEKGYSVPAAVMIALGCAILCGMINGFIIGVMRVNPLLTTFATSTVFAGIALWILPYPGGAIDFSFADWYGSHLFGILPMPIVMILILVIVWIIVMKLPAGLHLYALGKDVKKSYASGINVTALRFFVHTFAGLAAGIAGICISANTCAGSPSIGASMSMNSIAAAVIGGVSLNGGIGNIWGGIFGAAFLSILISIVVSANFSSFVQSFIQGLILLAGVVISIIASDKTLKAKIKRVFKGGVK</sequence>
<comment type="caution">
    <text evidence="7">The sequence shown here is derived from an EMBL/GenBank/DDBJ whole genome shotgun (WGS) entry which is preliminary data.</text>
</comment>
<evidence type="ECO:0000256" key="5">
    <source>
        <dbReference type="ARBA" id="ARBA00023136"/>
    </source>
</evidence>
<dbReference type="Proteomes" id="UP000295726">
    <property type="component" value="Unassembled WGS sequence"/>
</dbReference>
<gene>
    <name evidence="7" type="ORF">EDD59_11566</name>
</gene>
<evidence type="ECO:0000313" key="7">
    <source>
        <dbReference type="EMBL" id="TCS77747.1"/>
    </source>
</evidence>
<evidence type="ECO:0000256" key="2">
    <source>
        <dbReference type="ARBA" id="ARBA00022475"/>
    </source>
</evidence>
<feature type="transmembrane region" description="Helical" evidence="6">
    <location>
        <begin position="37"/>
        <end position="61"/>
    </location>
</feature>
<keyword evidence="4 6" id="KW-1133">Transmembrane helix</keyword>
<proteinExistence type="predicted"/>
<dbReference type="Pfam" id="PF02653">
    <property type="entry name" value="BPD_transp_2"/>
    <property type="match status" value="1"/>
</dbReference>
<keyword evidence="3 6" id="KW-0812">Transmembrane</keyword>
<keyword evidence="2" id="KW-1003">Cell membrane</keyword>
<protein>
    <submittedName>
        <fullName evidence="7">Monosaccharide ABC transporter membrane protein (CUT2 family)</fullName>
    </submittedName>
</protein>
<comment type="subcellular location">
    <subcellularLocation>
        <location evidence="1">Cell membrane</location>
        <topology evidence="1">Multi-pass membrane protein</topology>
    </subcellularLocation>
</comment>
<evidence type="ECO:0000256" key="4">
    <source>
        <dbReference type="ARBA" id="ARBA00022989"/>
    </source>
</evidence>
<dbReference type="PANTHER" id="PTHR32196">
    <property type="entry name" value="ABC TRANSPORTER PERMEASE PROTEIN YPHD-RELATED-RELATED"/>
    <property type="match status" value="1"/>
</dbReference>
<dbReference type="RefSeq" id="WP_132381937.1">
    <property type="nucleotide sequence ID" value="NZ_SLZZ01000015.1"/>
</dbReference>
<keyword evidence="5 6" id="KW-0472">Membrane</keyword>